<evidence type="ECO:0000313" key="3">
    <source>
        <dbReference type="Proteomes" id="UP001530400"/>
    </source>
</evidence>
<sequence>MHRNKVGPATQVHQHTMWKSGRVQSGMSMEDLKHQTALRLANEQRDDPSNDEANDGYRPQQQPYGGVQAPPPPMNSPQYQSHAYNQTQSYNYQQQPQQYDSRNYTNSPLGIAVHHQHQQQPSQSQSHHYSASTTSRQTAAYSTPRNKHALQDRGSAENRSLDGENAEIVAALHHHHHPVGSHKSPLKSGQHQQQRVGSNSSLKSAGTSHSLKKKSAAGKAKDGKDGRVTPVKDAVEPQRILYSTPNTRRELTTSTPTSVYSEPNTRIRAVPSSSNNRSPRPNHHRSTPDYHKRSNNPTNTPANTPYNTYKVNTNTGGGGGSSSQQSKLPHGLTVQELKEMTRARLAAEANYEAEESVHTSGSGEERNSPNVDVYLQPPPTLHHHTSNGYMTFRKGSADGANSIGSNGNLTGYGQGGAVVQQQQHHQGHGPVPHSIHPSQQHHIQHSIQQQQGHMPHPRMQVVQAASTASPHPSSSGPSMHYPYPCHPSPVYHAQKPRTDTWENCSSASEYQVPDLLYPPSSQGGVPSFSSPREGGASMNNFNRGRCFSAGATVSSSHPLPSSSSGPYETSSWEEQTNREVYRPNTTGMYYDRMAEESNPPRCATMSPPGMSRLHEDRPFLFSGEDKDRLAVPPLSEPRPRFHTTGVLLGNSSAFEPISANNIIGGSGSLHPHHHPRGSGPPSPPSFERVKFNIEDRMMSTGSNGDLPSSVAEAVLESLTASSGPMMDLFDSNSTYHSFVGDGSGKSPFRKSSSQEYSLERIVTESSGSGSLFSGSGGGGGGASSSQKSFFSTSNDYYTNDRMLSVTNSWGGEVENNDNSASFGFSQEFNNLLIGSDGPALRGRAQTAPCFGENHLFVGSKLDPEHRLEDNSANCSSNRYDSAPMMLGFGRSTNLPPGFDKPSGSG</sequence>
<feature type="region of interest" description="Disordered" evidence="1">
    <location>
        <begin position="663"/>
        <end position="687"/>
    </location>
</feature>
<feature type="region of interest" description="Disordered" evidence="1">
    <location>
        <begin position="1"/>
        <end position="81"/>
    </location>
</feature>
<feature type="compositionally biased region" description="Low complexity" evidence="1">
    <location>
        <begin position="417"/>
        <end position="451"/>
    </location>
</feature>
<organism evidence="2 3">
    <name type="scientific">Cyclotella atomus</name>
    <dbReference type="NCBI Taxonomy" id="382360"/>
    <lineage>
        <taxon>Eukaryota</taxon>
        <taxon>Sar</taxon>
        <taxon>Stramenopiles</taxon>
        <taxon>Ochrophyta</taxon>
        <taxon>Bacillariophyta</taxon>
        <taxon>Coscinodiscophyceae</taxon>
        <taxon>Thalassiosirophycidae</taxon>
        <taxon>Stephanodiscales</taxon>
        <taxon>Stephanodiscaceae</taxon>
        <taxon>Cyclotella</taxon>
    </lineage>
</organism>
<keyword evidence="3" id="KW-1185">Reference proteome</keyword>
<feature type="compositionally biased region" description="Low complexity" evidence="1">
    <location>
        <begin position="295"/>
        <end position="309"/>
    </location>
</feature>
<reference evidence="2 3" key="1">
    <citation type="submission" date="2024-10" db="EMBL/GenBank/DDBJ databases">
        <title>Updated reference genomes for cyclostephanoid diatoms.</title>
        <authorList>
            <person name="Roberts W.R."/>
            <person name="Alverson A.J."/>
        </authorList>
    </citation>
    <scope>NUCLEOTIDE SEQUENCE [LARGE SCALE GENOMIC DNA]</scope>
    <source>
        <strain evidence="2 3">AJA010-31</strain>
    </source>
</reference>
<dbReference type="AlphaFoldDB" id="A0ABD3P502"/>
<feature type="compositionally biased region" description="Basic and acidic residues" evidence="1">
    <location>
        <begin position="149"/>
        <end position="159"/>
    </location>
</feature>
<evidence type="ECO:0000256" key="1">
    <source>
        <dbReference type="SAM" id="MobiDB-lite"/>
    </source>
</evidence>
<feature type="region of interest" description="Disordered" evidence="1">
    <location>
        <begin position="348"/>
        <end position="481"/>
    </location>
</feature>
<feature type="compositionally biased region" description="Low complexity" evidence="1">
    <location>
        <begin position="118"/>
        <end position="132"/>
    </location>
</feature>
<feature type="region of interest" description="Disordered" evidence="1">
    <location>
        <begin position="552"/>
        <end position="575"/>
    </location>
</feature>
<feature type="compositionally biased region" description="Low complexity" evidence="1">
    <location>
        <begin position="469"/>
        <end position="481"/>
    </location>
</feature>
<feature type="compositionally biased region" description="Polar residues" evidence="1">
    <location>
        <begin position="187"/>
        <end position="209"/>
    </location>
</feature>
<proteinExistence type="predicted"/>
<accession>A0ABD3P502</accession>
<gene>
    <name evidence="2" type="ORF">ACHAWO_006176</name>
</gene>
<feature type="region of interest" description="Disordered" evidence="1">
    <location>
        <begin position="114"/>
        <end position="159"/>
    </location>
</feature>
<dbReference type="Proteomes" id="UP001530400">
    <property type="component" value="Unassembled WGS sequence"/>
</dbReference>
<feature type="compositionally biased region" description="Polar residues" evidence="1">
    <location>
        <begin position="133"/>
        <end position="144"/>
    </location>
</feature>
<protein>
    <submittedName>
        <fullName evidence="2">Uncharacterized protein</fullName>
    </submittedName>
</protein>
<feature type="compositionally biased region" description="Low complexity" evidence="1">
    <location>
        <begin position="554"/>
        <end position="570"/>
    </location>
</feature>
<comment type="caution">
    <text evidence="2">The sequence shown here is derived from an EMBL/GenBank/DDBJ whole genome shotgun (WGS) entry which is preliminary data.</text>
</comment>
<feature type="region of interest" description="Disordered" evidence="1">
    <location>
        <begin position="766"/>
        <end position="786"/>
    </location>
</feature>
<evidence type="ECO:0000313" key="2">
    <source>
        <dbReference type="EMBL" id="KAL3783132.1"/>
    </source>
</evidence>
<dbReference type="EMBL" id="JALLPJ020000780">
    <property type="protein sequence ID" value="KAL3783132.1"/>
    <property type="molecule type" value="Genomic_DNA"/>
</dbReference>
<name>A0ABD3P502_9STRA</name>
<feature type="compositionally biased region" description="Polar residues" evidence="1">
    <location>
        <begin position="241"/>
        <end position="264"/>
    </location>
</feature>
<feature type="region of interest" description="Disordered" evidence="1">
    <location>
        <begin position="174"/>
        <end position="329"/>
    </location>
</feature>